<evidence type="ECO:0000313" key="4">
    <source>
        <dbReference type="WBParaSite" id="PSU_v2.g10600.t1"/>
    </source>
</evidence>
<evidence type="ECO:0000313" key="3">
    <source>
        <dbReference type="Proteomes" id="UP000887577"/>
    </source>
</evidence>
<organism evidence="3 4">
    <name type="scientific">Panagrolaimus superbus</name>
    <dbReference type="NCBI Taxonomy" id="310955"/>
    <lineage>
        <taxon>Eukaryota</taxon>
        <taxon>Metazoa</taxon>
        <taxon>Ecdysozoa</taxon>
        <taxon>Nematoda</taxon>
        <taxon>Chromadorea</taxon>
        <taxon>Rhabditida</taxon>
        <taxon>Tylenchina</taxon>
        <taxon>Panagrolaimomorpha</taxon>
        <taxon>Panagrolaimoidea</taxon>
        <taxon>Panagrolaimidae</taxon>
        <taxon>Panagrolaimus</taxon>
    </lineage>
</organism>
<keyword evidence="2" id="KW-0732">Signal</keyword>
<keyword evidence="3" id="KW-1185">Reference proteome</keyword>
<dbReference type="Proteomes" id="UP000887577">
    <property type="component" value="Unplaced"/>
</dbReference>
<dbReference type="AlphaFoldDB" id="A0A914XRI1"/>
<evidence type="ECO:0000256" key="2">
    <source>
        <dbReference type="SAM" id="SignalP"/>
    </source>
</evidence>
<reference evidence="4" key="1">
    <citation type="submission" date="2022-11" db="UniProtKB">
        <authorList>
            <consortium name="WormBaseParasite"/>
        </authorList>
    </citation>
    <scope>IDENTIFICATION</scope>
</reference>
<dbReference type="WBParaSite" id="PSU_v2.g10600.t1">
    <property type="protein sequence ID" value="PSU_v2.g10600.t1"/>
    <property type="gene ID" value="PSU_v2.g10600"/>
</dbReference>
<feature type="chain" id="PRO_5037249126" evidence="2">
    <location>
        <begin position="20"/>
        <end position="364"/>
    </location>
</feature>
<sequence>MMTGMTILLILSFDKDIEADDCEVEEIGTEVSEINKDDSISANILATDASPKNGFPSALKDQYTPNTPAVKEIPVDTQSNFRKIAFHDGSESDEEEYRLENCAVRSENVLFNFVSMKGHESKDAEKMKKESLYTDENTEIVQYSDDVDDFQDSGTKAKSNIDFENFADKEINNDEIKASEVLPLVKEIAIIEKGVHDIGYAEMDEYVENKEIKIPEKIIETSNFELEDGKNSDKNSIQRKNISSNVSFYKQKSKKIPNFTARMIPRKKCCGSESDEEDVRMENTISVLHPVEISKTEKSAIDIPNGKLKTVFPKAVTNANKSSKLPRAFGAKIKSDIKPQSKSTEYIPPANQKADLSKAFDEME</sequence>
<name>A0A914XRI1_9BILA</name>
<feature type="region of interest" description="Disordered" evidence="1">
    <location>
        <begin position="336"/>
        <end position="364"/>
    </location>
</feature>
<feature type="compositionally biased region" description="Basic and acidic residues" evidence="1">
    <location>
        <begin position="355"/>
        <end position="364"/>
    </location>
</feature>
<accession>A0A914XRI1</accession>
<feature type="signal peptide" evidence="2">
    <location>
        <begin position="1"/>
        <end position="19"/>
    </location>
</feature>
<evidence type="ECO:0000256" key="1">
    <source>
        <dbReference type="SAM" id="MobiDB-lite"/>
    </source>
</evidence>
<proteinExistence type="predicted"/>
<protein>
    <submittedName>
        <fullName evidence="4">Uncharacterized protein</fullName>
    </submittedName>
</protein>